<feature type="transmembrane region" description="Helical" evidence="8">
    <location>
        <begin position="219"/>
        <end position="239"/>
    </location>
</feature>
<evidence type="ECO:0000256" key="3">
    <source>
        <dbReference type="ARBA" id="ARBA00022448"/>
    </source>
</evidence>
<feature type="signal peptide" evidence="9">
    <location>
        <begin position="1"/>
        <end position="33"/>
    </location>
</feature>
<dbReference type="InterPro" id="IPR004698">
    <property type="entry name" value="Zn/Fe_permease_fun/pln"/>
</dbReference>
<dbReference type="EMBL" id="JAXQNO010000018">
    <property type="protein sequence ID" value="KAK4776638.1"/>
    <property type="molecule type" value="Genomic_DNA"/>
</dbReference>
<keyword evidence="6 8" id="KW-0406">Ion transport</keyword>
<evidence type="ECO:0008006" key="12">
    <source>
        <dbReference type="Google" id="ProtNLM"/>
    </source>
</evidence>
<evidence type="ECO:0000256" key="5">
    <source>
        <dbReference type="ARBA" id="ARBA00022989"/>
    </source>
</evidence>
<dbReference type="GO" id="GO:0005385">
    <property type="term" value="F:zinc ion transmembrane transporter activity"/>
    <property type="evidence" value="ECO:0007669"/>
    <property type="project" value="InterPro"/>
</dbReference>
<feature type="transmembrane region" description="Helical" evidence="8">
    <location>
        <begin position="311"/>
        <end position="332"/>
    </location>
</feature>
<feature type="transmembrane region" description="Helical" evidence="8">
    <location>
        <begin position="137"/>
        <end position="157"/>
    </location>
</feature>
<feature type="transmembrane region" description="Helical" evidence="8">
    <location>
        <begin position="96"/>
        <end position="117"/>
    </location>
</feature>
<evidence type="ECO:0000256" key="8">
    <source>
        <dbReference type="RuleBase" id="RU362088"/>
    </source>
</evidence>
<dbReference type="AlphaFoldDB" id="A0AAN7KUL3"/>
<reference evidence="10 11" key="1">
    <citation type="journal article" date="2023" name="Hortic Res">
        <title>Pangenome of water caltrop reveals structural variations and asymmetric subgenome divergence after allopolyploidization.</title>
        <authorList>
            <person name="Zhang X."/>
            <person name="Chen Y."/>
            <person name="Wang L."/>
            <person name="Yuan Y."/>
            <person name="Fang M."/>
            <person name="Shi L."/>
            <person name="Lu R."/>
            <person name="Comes H.P."/>
            <person name="Ma Y."/>
            <person name="Chen Y."/>
            <person name="Huang G."/>
            <person name="Zhou Y."/>
            <person name="Zheng Z."/>
            <person name="Qiu Y."/>
        </authorList>
    </citation>
    <scope>NUCLEOTIDE SEQUENCE [LARGE SCALE GENOMIC DNA]</scope>
    <source>
        <strain evidence="10">F231</strain>
    </source>
</reference>
<dbReference type="Proteomes" id="UP001346149">
    <property type="component" value="Unassembled WGS sequence"/>
</dbReference>
<feature type="transmembrane region" description="Helical" evidence="8">
    <location>
        <begin position="283"/>
        <end position="305"/>
    </location>
</feature>
<evidence type="ECO:0000256" key="9">
    <source>
        <dbReference type="SAM" id="SignalP"/>
    </source>
</evidence>
<feature type="transmembrane region" description="Helical" evidence="8">
    <location>
        <begin position="64"/>
        <end position="84"/>
    </location>
</feature>
<evidence type="ECO:0000256" key="2">
    <source>
        <dbReference type="ARBA" id="ARBA00006939"/>
    </source>
</evidence>
<keyword evidence="4 8" id="KW-0812">Transmembrane</keyword>
<dbReference type="NCBIfam" id="TIGR00820">
    <property type="entry name" value="zip"/>
    <property type="match status" value="1"/>
</dbReference>
<keyword evidence="9" id="KW-0732">Signal</keyword>
<organism evidence="10 11">
    <name type="scientific">Trapa natans</name>
    <name type="common">Water chestnut</name>
    <dbReference type="NCBI Taxonomy" id="22666"/>
    <lineage>
        <taxon>Eukaryota</taxon>
        <taxon>Viridiplantae</taxon>
        <taxon>Streptophyta</taxon>
        <taxon>Embryophyta</taxon>
        <taxon>Tracheophyta</taxon>
        <taxon>Spermatophyta</taxon>
        <taxon>Magnoliopsida</taxon>
        <taxon>eudicotyledons</taxon>
        <taxon>Gunneridae</taxon>
        <taxon>Pentapetalae</taxon>
        <taxon>rosids</taxon>
        <taxon>malvids</taxon>
        <taxon>Myrtales</taxon>
        <taxon>Lythraceae</taxon>
        <taxon>Trapa</taxon>
    </lineage>
</organism>
<evidence type="ECO:0000256" key="1">
    <source>
        <dbReference type="ARBA" id="ARBA00004141"/>
    </source>
</evidence>
<feature type="transmembrane region" description="Helical" evidence="8">
    <location>
        <begin position="353"/>
        <end position="372"/>
    </location>
</feature>
<dbReference type="PANTHER" id="PTHR11040">
    <property type="entry name" value="ZINC/IRON TRANSPORTER"/>
    <property type="match status" value="1"/>
</dbReference>
<evidence type="ECO:0000256" key="7">
    <source>
        <dbReference type="ARBA" id="ARBA00023136"/>
    </source>
</evidence>
<keyword evidence="3 8" id="KW-0813">Transport</keyword>
<dbReference type="GO" id="GO:0005886">
    <property type="term" value="C:plasma membrane"/>
    <property type="evidence" value="ECO:0007669"/>
    <property type="project" value="TreeGrafter"/>
</dbReference>
<dbReference type="Pfam" id="PF02535">
    <property type="entry name" value="Zip"/>
    <property type="match status" value="1"/>
</dbReference>
<keyword evidence="5 8" id="KW-1133">Transmembrane helix</keyword>
<gene>
    <name evidence="10" type="ORF">SAY86_005326</name>
</gene>
<protein>
    <recommendedName>
        <fullName evidence="12">Fe(2+) transport protein 1</fullName>
    </recommendedName>
</protein>
<sequence length="373" mass="39117">MAVLEPTAHCLNAALAMALLLLLVLARPEAVSANEENQKQLHCGEDNPSLGRCRNGPQAMKLKVIAIVSILVASMIGVCLPMFSHSVPSLKPDSNAFAIVKTFASGVILATGYMHVLPDSFEYLHSDCLPVHPWRKFPFTTFVAMLSAVATQMVDSFSMSFYRKYKMGGSAGGASSGNASKDGAVAAAGGSGCGNGHSHGWSFGEADTDDKSQLLRLRVVAQVLEMGILVHSVVIGLSLGATDNVCTIRSLLAALCFHQLFEGMGLGGCILQGEFGAKVKMVMAFFFSVTTPLGIALGMGLSHVYSQSSPTALIVVGLLNACSAGLLNYMALVDLIALDFMGPKMQGNMKLQAFGYAALLLGAGGMSLMAVWA</sequence>
<proteinExistence type="inferred from homology"/>
<comment type="subcellular location">
    <subcellularLocation>
        <location evidence="1 8">Membrane</location>
        <topology evidence="1 8">Multi-pass membrane protein</topology>
    </subcellularLocation>
</comment>
<evidence type="ECO:0000256" key="4">
    <source>
        <dbReference type="ARBA" id="ARBA00022692"/>
    </source>
</evidence>
<dbReference type="PANTHER" id="PTHR11040:SF41">
    <property type="entry name" value="ZINC TRANSPORTER 7"/>
    <property type="match status" value="1"/>
</dbReference>
<evidence type="ECO:0000313" key="10">
    <source>
        <dbReference type="EMBL" id="KAK4776638.1"/>
    </source>
</evidence>
<evidence type="ECO:0000313" key="11">
    <source>
        <dbReference type="Proteomes" id="UP001346149"/>
    </source>
</evidence>
<accession>A0AAN7KUL3</accession>
<keyword evidence="7 8" id="KW-0472">Membrane</keyword>
<dbReference type="InterPro" id="IPR003689">
    <property type="entry name" value="ZIP"/>
</dbReference>
<comment type="caution">
    <text evidence="8">Lacks conserved residue(s) required for the propagation of feature annotation.</text>
</comment>
<feature type="chain" id="PRO_5042815892" description="Fe(2+) transport protein 1" evidence="9">
    <location>
        <begin position="34"/>
        <end position="373"/>
    </location>
</feature>
<evidence type="ECO:0000256" key="6">
    <source>
        <dbReference type="ARBA" id="ARBA00023065"/>
    </source>
</evidence>
<comment type="similarity">
    <text evidence="2 8">Belongs to the ZIP transporter (TC 2.A.5) family.</text>
</comment>
<comment type="caution">
    <text evidence="10">The sequence shown here is derived from an EMBL/GenBank/DDBJ whole genome shotgun (WGS) entry which is preliminary data.</text>
</comment>
<keyword evidence="11" id="KW-1185">Reference proteome</keyword>
<name>A0AAN7KUL3_TRANT</name>